<keyword evidence="2" id="KW-1185">Reference proteome</keyword>
<organism evidence="1 2">
    <name type="scientific">Macroventuria anomochaeta</name>
    <dbReference type="NCBI Taxonomy" id="301207"/>
    <lineage>
        <taxon>Eukaryota</taxon>
        <taxon>Fungi</taxon>
        <taxon>Dikarya</taxon>
        <taxon>Ascomycota</taxon>
        <taxon>Pezizomycotina</taxon>
        <taxon>Dothideomycetes</taxon>
        <taxon>Pleosporomycetidae</taxon>
        <taxon>Pleosporales</taxon>
        <taxon>Pleosporineae</taxon>
        <taxon>Didymellaceae</taxon>
        <taxon>Macroventuria</taxon>
    </lineage>
</organism>
<protein>
    <submittedName>
        <fullName evidence="1">Uncharacterized protein</fullName>
    </submittedName>
</protein>
<dbReference type="Proteomes" id="UP000799754">
    <property type="component" value="Unassembled WGS sequence"/>
</dbReference>
<proteinExistence type="predicted"/>
<sequence length="190" mass="20683">MDGGFPFGLATSSPSASSRQLGCVPTKPCIPSASSFTEFGVPSQDCALSHSYRRHVRLQKLTPTEGTNCHATTPTELQQPTVPCNSPHAYLAIATANGLLSNNRPLASSLHDGSRLPRGHTSGSRFYYRMSTKPFWLITALSWVGVLRLTPHYTTIKTAWPQSCVRMALFRHVVAPRTVINAEPYTALNG</sequence>
<evidence type="ECO:0000313" key="2">
    <source>
        <dbReference type="Proteomes" id="UP000799754"/>
    </source>
</evidence>
<accession>A0ACB6S265</accession>
<comment type="caution">
    <text evidence="1">The sequence shown here is derived from an EMBL/GenBank/DDBJ whole genome shotgun (WGS) entry which is preliminary data.</text>
</comment>
<reference evidence="1" key="1">
    <citation type="journal article" date="2020" name="Stud. Mycol.">
        <title>101 Dothideomycetes genomes: a test case for predicting lifestyles and emergence of pathogens.</title>
        <authorList>
            <person name="Haridas S."/>
            <person name="Albert R."/>
            <person name="Binder M."/>
            <person name="Bloem J."/>
            <person name="Labutti K."/>
            <person name="Salamov A."/>
            <person name="Andreopoulos B."/>
            <person name="Baker S."/>
            <person name="Barry K."/>
            <person name="Bills G."/>
            <person name="Bluhm B."/>
            <person name="Cannon C."/>
            <person name="Castanera R."/>
            <person name="Culley D."/>
            <person name="Daum C."/>
            <person name="Ezra D."/>
            <person name="Gonzalez J."/>
            <person name="Henrissat B."/>
            <person name="Kuo A."/>
            <person name="Liang C."/>
            <person name="Lipzen A."/>
            <person name="Lutzoni F."/>
            <person name="Magnuson J."/>
            <person name="Mondo S."/>
            <person name="Nolan M."/>
            <person name="Ohm R."/>
            <person name="Pangilinan J."/>
            <person name="Park H.-J."/>
            <person name="Ramirez L."/>
            <person name="Alfaro M."/>
            <person name="Sun H."/>
            <person name="Tritt A."/>
            <person name="Yoshinaga Y."/>
            <person name="Zwiers L.-H."/>
            <person name="Turgeon B."/>
            <person name="Goodwin S."/>
            <person name="Spatafora J."/>
            <person name="Crous P."/>
            <person name="Grigoriev I."/>
        </authorList>
    </citation>
    <scope>NUCLEOTIDE SEQUENCE</scope>
    <source>
        <strain evidence="1">CBS 525.71</strain>
    </source>
</reference>
<dbReference type="EMBL" id="MU006718">
    <property type="protein sequence ID" value="KAF2627232.1"/>
    <property type="molecule type" value="Genomic_DNA"/>
</dbReference>
<evidence type="ECO:0000313" key="1">
    <source>
        <dbReference type="EMBL" id="KAF2627232.1"/>
    </source>
</evidence>
<gene>
    <name evidence="1" type="ORF">BU25DRAFT_71403</name>
</gene>
<name>A0ACB6S265_9PLEO</name>